<evidence type="ECO:0000313" key="7">
    <source>
        <dbReference type="Proteomes" id="UP000533598"/>
    </source>
</evidence>
<evidence type="ECO:0000256" key="2">
    <source>
        <dbReference type="ARBA" id="ARBA00023125"/>
    </source>
</evidence>
<dbReference type="PRINTS" id="PR00455">
    <property type="entry name" value="HTHTETR"/>
</dbReference>
<proteinExistence type="predicted"/>
<organism evidence="6 7">
    <name type="scientific">Crossiella cryophila</name>
    <dbReference type="NCBI Taxonomy" id="43355"/>
    <lineage>
        <taxon>Bacteria</taxon>
        <taxon>Bacillati</taxon>
        <taxon>Actinomycetota</taxon>
        <taxon>Actinomycetes</taxon>
        <taxon>Pseudonocardiales</taxon>
        <taxon>Pseudonocardiaceae</taxon>
        <taxon>Crossiella</taxon>
    </lineage>
</organism>
<feature type="DNA-binding region" description="H-T-H motif" evidence="4">
    <location>
        <begin position="33"/>
        <end position="52"/>
    </location>
</feature>
<dbReference type="GO" id="GO:0000976">
    <property type="term" value="F:transcription cis-regulatory region binding"/>
    <property type="evidence" value="ECO:0007669"/>
    <property type="project" value="TreeGrafter"/>
</dbReference>
<dbReference type="Gene3D" id="1.10.357.10">
    <property type="entry name" value="Tetracycline Repressor, domain 2"/>
    <property type="match status" value="1"/>
</dbReference>
<sequence>MSGRRAESKRRNTEALLTAAQRLFLSEGYQAVGIQSIATEAGLTIGAIYSLFGSKQALLHAVLTNLADQLQTEIRILEAEPVADAREAVTRYVRAYHQLVSTMDGWRALRLEVEALSLVLGGEEPERALVEFGAGSRTALAGLLTGRTLDGRKLGEVRAEQAAVGVSAVVRGLAVQCAVEPGVASADRWVELALAVLAAS</sequence>
<comment type="caution">
    <text evidence="6">The sequence shown here is derived from an EMBL/GenBank/DDBJ whole genome shotgun (WGS) entry which is preliminary data.</text>
</comment>
<evidence type="ECO:0000256" key="1">
    <source>
        <dbReference type="ARBA" id="ARBA00023015"/>
    </source>
</evidence>
<dbReference type="InterPro" id="IPR009057">
    <property type="entry name" value="Homeodomain-like_sf"/>
</dbReference>
<dbReference type="PROSITE" id="PS50977">
    <property type="entry name" value="HTH_TETR_2"/>
    <property type="match status" value="1"/>
</dbReference>
<protein>
    <submittedName>
        <fullName evidence="6">AcrR family transcriptional regulator</fullName>
    </submittedName>
</protein>
<gene>
    <name evidence="6" type="ORF">HNR67_006876</name>
</gene>
<dbReference type="RefSeq" id="WP_185006798.1">
    <property type="nucleotide sequence ID" value="NZ_BAAAUI010000038.1"/>
</dbReference>
<dbReference type="Proteomes" id="UP000533598">
    <property type="component" value="Unassembled WGS sequence"/>
</dbReference>
<evidence type="ECO:0000313" key="6">
    <source>
        <dbReference type="EMBL" id="MBB4680758.1"/>
    </source>
</evidence>
<dbReference type="AlphaFoldDB" id="A0A7W7CGF8"/>
<dbReference type="EMBL" id="JACHMH010000001">
    <property type="protein sequence ID" value="MBB4680758.1"/>
    <property type="molecule type" value="Genomic_DNA"/>
</dbReference>
<accession>A0A7W7CGF8</accession>
<keyword evidence="7" id="KW-1185">Reference proteome</keyword>
<evidence type="ECO:0000259" key="5">
    <source>
        <dbReference type="PROSITE" id="PS50977"/>
    </source>
</evidence>
<evidence type="ECO:0000256" key="3">
    <source>
        <dbReference type="ARBA" id="ARBA00023163"/>
    </source>
</evidence>
<name>A0A7W7CGF8_9PSEU</name>
<evidence type="ECO:0000256" key="4">
    <source>
        <dbReference type="PROSITE-ProRule" id="PRU00335"/>
    </source>
</evidence>
<reference evidence="6 7" key="1">
    <citation type="submission" date="2020-08" db="EMBL/GenBank/DDBJ databases">
        <title>Sequencing the genomes of 1000 actinobacteria strains.</title>
        <authorList>
            <person name="Klenk H.-P."/>
        </authorList>
    </citation>
    <scope>NUCLEOTIDE SEQUENCE [LARGE SCALE GENOMIC DNA]</scope>
    <source>
        <strain evidence="6 7">DSM 44230</strain>
    </source>
</reference>
<dbReference type="PANTHER" id="PTHR30055:SF238">
    <property type="entry name" value="MYCOFACTOCIN BIOSYNTHESIS TRANSCRIPTIONAL REGULATOR MFTR-RELATED"/>
    <property type="match status" value="1"/>
</dbReference>
<dbReference type="InterPro" id="IPR036271">
    <property type="entry name" value="Tet_transcr_reg_TetR-rel_C_sf"/>
</dbReference>
<keyword evidence="1" id="KW-0805">Transcription regulation</keyword>
<keyword evidence="3" id="KW-0804">Transcription</keyword>
<dbReference type="GO" id="GO:0003700">
    <property type="term" value="F:DNA-binding transcription factor activity"/>
    <property type="evidence" value="ECO:0007669"/>
    <property type="project" value="TreeGrafter"/>
</dbReference>
<dbReference type="InterPro" id="IPR050109">
    <property type="entry name" value="HTH-type_TetR-like_transc_reg"/>
</dbReference>
<dbReference type="SUPFAM" id="SSF48498">
    <property type="entry name" value="Tetracyclin repressor-like, C-terminal domain"/>
    <property type="match status" value="1"/>
</dbReference>
<dbReference type="SUPFAM" id="SSF46689">
    <property type="entry name" value="Homeodomain-like"/>
    <property type="match status" value="1"/>
</dbReference>
<dbReference type="Pfam" id="PF00440">
    <property type="entry name" value="TetR_N"/>
    <property type="match status" value="1"/>
</dbReference>
<dbReference type="InterPro" id="IPR001647">
    <property type="entry name" value="HTH_TetR"/>
</dbReference>
<dbReference type="PANTHER" id="PTHR30055">
    <property type="entry name" value="HTH-TYPE TRANSCRIPTIONAL REGULATOR RUTR"/>
    <property type="match status" value="1"/>
</dbReference>
<feature type="domain" description="HTH tetR-type" evidence="5">
    <location>
        <begin position="10"/>
        <end position="70"/>
    </location>
</feature>
<keyword evidence="2 4" id="KW-0238">DNA-binding</keyword>